<gene>
    <name evidence="3" type="ORF">P167DRAFT_607827</name>
</gene>
<dbReference type="OrthoDB" id="5149641at2759"/>
<reference evidence="3 4" key="1">
    <citation type="journal article" date="2018" name="Nat. Ecol. Evol.">
        <title>Pezizomycetes genomes reveal the molecular basis of ectomycorrhizal truffle lifestyle.</title>
        <authorList>
            <person name="Murat C."/>
            <person name="Payen T."/>
            <person name="Noel B."/>
            <person name="Kuo A."/>
            <person name="Morin E."/>
            <person name="Chen J."/>
            <person name="Kohler A."/>
            <person name="Krizsan K."/>
            <person name="Balestrini R."/>
            <person name="Da Silva C."/>
            <person name="Montanini B."/>
            <person name="Hainaut M."/>
            <person name="Levati E."/>
            <person name="Barry K.W."/>
            <person name="Belfiori B."/>
            <person name="Cichocki N."/>
            <person name="Clum A."/>
            <person name="Dockter R.B."/>
            <person name="Fauchery L."/>
            <person name="Guy J."/>
            <person name="Iotti M."/>
            <person name="Le Tacon F."/>
            <person name="Lindquist E.A."/>
            <person name="Lipzen A."/>
            <person name="Malagnac F."/>
            <person name="Mello A."/>
            <person name="Molinier V."/>
            <person name="Miyauchi S."/>
            <person name="Poulain J."/>
            <person name="Riccioni C."/>
            <person name="Rubini A."/>
            <person name="Sitrit Y."/>
            <person name="Splivallo R."/>
            <person name="Traeger S."/>
            <person name="Wang M."/>
            <person name="Zifcakova L."/>
            <person name="Wipf D."/>
            <person name="Zambonelli A."/>
            <person name="Paolocci F."/>
            <person name="Nowrousian M."/>
            <person name="Ottonello S."/>
            <person name="Baldrian P."/>
            <person name="Spatafora J.W."/>
            <person name="Henrissat B."/>
            <person name="Nagy L.G."/>
            <person name="Aury J.M."/>
            <person name="Wincker P."/>
            <person name="Grigoriev I.V."/>
            <person name="Bonfante P."/>
            <person name="Martin F.M."/>
        </authorList>
    </citation>
    <scope>NUCLEOTIDE SEQUENCE [LARGE SCALE GENOMIC DNA]</scope>
    <source>
        <strain evidence="3 4">CCBAS932</strain>
    </source>
</reference>
<keyword evidence="1" id="KW-0175">Coiled coil</keyword>
<dbReference type="AlphaFoldDB" id="A0A3N4KGJ1"/>
<dbReference type="EMBL" id="ML119150">
    <property type="protein sequence ID" value="RPB09627.1"/>
    <property type="molecule type" value="Genomic_DNA"/>
</dbReference>
<dbReference type="Pfam" id="PF18765">
    <property type="entry name" value="Polbeta"/>
    <property type="match status" value="1"/>
</dbReference>
<proteinExistence type="predicted"/>
<evidence type="ECO:0000313" key="3">
    <source>
        <dbReference type="EMBL" id="RPB09627.1"/>
    </source>
</evidence>
<sequence>MVSVYYDGRSRNIADLRTSSKKALSLPDFKNILWIGVFGSFSRDQQTDRSDVDLVVVERSNAVPAEYPGDANYEPWTLEELLPRVWCRPVEIVLLKEELRELVAIDSLLTSRTIYGDDQSVEILQLRRDARKYLNEGWTIFRNAEKDIEALKSRISEVKDLEEFLKSQSLQESFRDQLLHILSSLNIEPTSHPIYEGFWATILQVANEIKAIVTPTSQEDSEYWRKIWDILSTSSPKSLQSLLMRLKKFVIPTLEDIEQRIKISVQLENEDRTAGDIAGNEGGIPEASNTGEVPAAVETNLAAANAYEGGTLKRIFRRLTGRFSRQG</sequence>
<feature type="coiled-coil region" evidence="1">
    <location>
        <begin position="141"/>
        <end position="168"/>
    </location>
</feature>
<dbReference type="InterPro" id="IPR043519">
    <property type="entry name" value="NT_sf"/>
</dbReference>
<dbReference type="InterPro" id="IPR041633">
    <property type="entry name" value="Polbeta"/>
</dbReference>
<dbReference type="Gene3D" id="3.30.460.10">
    <property type="entry name" value="Beta Polymerase, domain 2"/>
    <property type="match status" value="1"/>
</dbReference>
<keyword evidence="4" id="KW-1185">Reference proteome</keyword>
<accession>A0A3N4KGJ1</accession>
<dbReference type="CDD" id="cd05403">
    <property type="entry name" value="NT_KNTase_like"/>
    <property type="match status" value="1"/>
</dbReference>
<name>A0A3N4KGJ1_9PEZI</name>
<evidence type="ECO:0000259" key="2">
    <source>
        <dbReference type="Pfam" id="PF18765"/>
    </source>
</evidence>
<dbReference type="SUPFAM" id="SSF81301">
    <property type="entry name" value="Nucleotidyltransferase"/>
    <property type="match status" value="1"/>
</dbReference>
<evidence type="ECO:0000256" key="1">
    <source>
        <dbReference type="SAM" id="Coils"/>
    </source>
</evidence>
<organism evidence="3 4">
    <name type="scientific">Morchella conica CCBAS932</name>
    <dbReference type="NCBI Taxonomy" id="1392247"/>
    <lineage>
        <taxon>Eukaryota</taxon>
        <taxon>Fungi</taxon>
        <taxon>Dikarya</taxon>
        <taxon>Ascomycota</taxon>
        <taxon>Pezizomycotina</taxon>
        <taxon>Pezizomycetes</taxon>
        <taxon>Pezizales</taxon>
        <taxon>Morchellaceae</taxon>
        <taxon>Morchella</taxon>
    </lineage>
</organism>
<protein>
    <recommendedName>
        <fullName evidence="2">Polymerase beta nucleotidyltransferase domain-containing protein</fullName>
    </recommendedName>
</protein>
<dbReference type="Proteomes" id="UP000277580">
    <property type="component" value="Unassembled WGS sequence"/>
</dbReference>
<dbReference type="InParanoid" id="A0A3N4KGJ1"/>
<feature type="domain" description="Polymerase beta nucleotidyltransferase" evidence="2">
    <location>
        <begin position="28"/>
        <end position="119"/>
    </location>
</feature>
<evidence type="ECO:0000313" key="4">
    <source>
        <dbReference type="Proteomes" id="UP000277580"/>
    </source>
</evidence>